<organism evidence="8 9">
    <name type="scientific">Amniculicola lignicola CBS 123094</name>
    <dbReference type="NCBI Taxonomy" id="1392246"/>
    <lineage>
        <taxon>Eukaryota</taxon>
        <taxon>Fungi</taxon>
        <taxon>Dikarya</taxon>
        <taxon>Ascomycota</taxon>
        <taxon>Pezizomycotina</taxon>
        <taxon>Dothideomycetes</taxon>
        <taxon>Pleosporomycetidae</taxon>
        <taxon>Pleosporales</taxon>
        <taxon>Amniculicolaceae</taxon>
        <taxon>Amniculicola</taxon>
    </lineage>
</organism>
<evidence type="ECO:0000313" key="8">
    <source>
        <dbReference type="EMBL" id="KAF2002331.1"/>
    </source>
</evidence>
<evidence type="ECO:0000256" key="2">
    <source>
        <dbReference type="ARBA" id="ARBA00009254"/>
    </source>
</evidence>
<dbReference type="Pfam" id="PF06984">
    <property type="entry name" value="MRP-L47"/>
    <property type="match status" value="1"/>
</dbReference>
<protein>
    <recommendedName>
        <fullName evidence="6">Large ribosomal subunit protein uL29m</fullName>
    </recommendedName>
    <alternativeName>
        <fullName evidence="7">54S ribosomal protein L4, mitochondrial</fullName>
    </alternativeName>
</protein>
<comment type="similarity">
    <text evidence="2">Belongs to the universal ribosomal protein uL29 family.</text>
</comment>
<name>A0A6A5WQ69_9PLEO</name>
<dbReference type="Proteomes" id="UP000799779">
    <property type="component" value="Unassembled WGS sequence"/>
</dbReference>
<reference evidence="8" key="1">
    <citation type="journal article" date="2020" name="Stud. Mycol.">
        <title>101 Dothideomycetes genomes: a test case for predicting lifestyles and emergence of pathogens.</title>
        <authorList>
            <person name="Haridas S."/>
            <person name="Albert R."/>
            <person name="Binder M."/>
            <person name="Bloem J."/>
            <person name="Labutti K."/>
            <person name="Salamov A."/>
            <person name="Andreopoulos B."/>
            <person name="Baker S."/>
            <person name="Barry K."/>
            <person name="Bills G."/>
            <person name="Bluhm B."/>
            <person name="Cannon C."/>
            <person name="Castanera R."/>
            <person name="Culley D."/>
            <person name="Daum C."/>
            <person name="Ezra D."/>
            <person name="Gonzalez J."/>
            <person name="Henrissat B."/>
            <person name="Kuo A."/>
            <person name="Liang C."/>
            <person name="Lipzen A."/>
            <person name="Lutzoni F."/>
            <person name="Magnuson J."/>
            <person name="Mondo S."/>
            <person name="Nolan M."/>
            <person name="Ohm R."/>
            <person name="Pangilinan J."/>
            <person name="Park H.-J."/>
            <person name="Ramirez L."/>
            <person name="Alfaro M."/>
            <person name="Sun H."/>
            <person name="Tritt A."/>
            <person name="Yoshinaga Y."/>
            <person name="Zwiers L.-H."/>
            <person name="Turgeon B."/>
            <person name="Goodwin S."/>
            <person name="Spatafora J."/>
            <person name="Crous P."/>
            <person name="Grigoriev I."/>
        </authorList>
    </citation>
    <scope>NUCLEOTIDE SEQUENCE</scope>
    <source>
        <strain evidence="8">CBS 123094</strain>
    </source>
</reference>
<keyword evidence="4" id="KW-0496">Mitochondrion</keyword>
<dbReference type="GO" id="GO:0005762">
    <property type="term" value="C:mitochondrial large ribosomal subunit"/>
    <property type="evidence" value="ECO:0007669"/>
    <property type="project" value="TreeGrafter"/>
</dbReference>
<sequence length="253" mass="29553">MAAIPTLRTVRPCLTSTTTNIIFPFLAPSLLGTSITSRSVVAQFSTSPTLLKRDNNRNRGVSVLRSTGFRKRQTLSRSVTVKNLPKPVLDPSQKSTWQGSDEHGLWEFFKDRKLLQTPSDEWAHGREWKIHELRRRSWEDLHQLWWVCMKERNRLATEKIERARQKLQYGDQENKERDETVCRYRRRALIWTFDADSVCQVQKTMRAIEDTLVERQKAWRDALELAQDDPEVDLSGSGPAYVETPYVRWSSTF</sequence>
<dbReference type="Gene3D" id="6.10.330.20">
    <property type="match status" value="1"/>
</dbReference>
<evidence type="ECO:0000256" key="4">
    <source>
        <dbReference type="ARBA" id="ARBA00023128"/>
    </source>
</evidence>
<dbReference type="EMBL" id="ML977578">
    <property type="protein sequence ID" value="KAF2002331.1"/>
    <property type="molecule type" value="Genomic_DNA"/>
</dbReference>
<dbReference type="PANTHER" id="PTHR21183:SF18">
    <property type="entry name" value="LARGE RIBOSOMAL SUBUNIT PROTEIN UL29M"/>
    <property type="match status" value="1"/>
</dbReference>
<dbReference type="GO" id="GO:0032543">
    <property type="term" value="P:mitochondrial translation"/>
    <property type="evidence" value="ECO:0007669"/>
    <property type="project" value="TreeGrafter"/>
</dbReference>
<evidence type="ECO:0000256" key="6">
    <source>
        <dbReference type="ARBA" id="ARBA00035289"/>
    </source>
</evidence>
<proteinExistence type="inferred from homology"/>
<comment type="subcellular location">
    <subcellularLocation>
        <location evidence="1">Mitochondrion</location>
    </subcellularLocation>
</comment>
<evidence type="ECO:0000256" key="7">
    <source>
        <dbReference type="ARBA" id="ARBA00035399"/>
    </source>
</evidence>
<dbReference type="AlphaFoldDB" id="A0A6A5WQ69"/>
<dbReference type="PANTHER" id="PTHR21183">
    <property type="entry name" value="RIBOSOMAL PROTEIN L47, MITOCHONDRIAL-RELATED"/>
    <property type="match status" value="1"/>
</dbReference>
<evidence type="ECO:0000256" key="5">
    <source>
        <dbReference type="ARBA" id="ARBA00023274"/>
    </source>
</evidence>
<keyword evidence="9" id="KW-1185">Reference proteome</keyword>
<evidence type="ECO:0000256" key="1">
    <source>
        <dbReference type="ARBA" id="ARBA00004173"/>
    </source>
</evidence>
<keyword evidence="5" id="KW-0687">Ribonucleoprotein</keyword>
<evidence type="ECO:0000313" key="9">
    <source>
        <dbReference type="Proteomes" id="UP000799779"/>
    </source>
</evidence>
<dbReference type="OrthoDB" id="270763at2759"/>
<dbReference type="InterPro" id="IPR010729">
    <property type="entry name" value="Ribosomal_uL29_mit"/>
</dbReference>
<accession>A0A6A5WQ69</accession>
<evidence type="ECO:0000256" key="3">
    <source>
        <dbReference type="ARBA" id="ARBA00022980"/>
    </source>
</evidence>
<gene>
    <name evidence="8" type="ORF">P154DRAFT_521134</name>
</gene>
<dbReference type="InterPro" id="IPR038340">
    <property type="entry name" value="MRP-L47_sf"/>
</dbReference>
<keyword evidence="3" id="KW-0689">Ribosomal protein</keyword>
<dbReference type="GO" id="GO:0003735">
    <property type="term" value="F:structural constituent of ribosome"/>
    <property type="evidence" value="ECO:0007669"/>
    <property type="project" value="InterPro"/>
</dbReference>